<reference evidence="6 7" key="1">
    <citation type="submission" date="2015-03" db="EMBL/GenBank/DDBJ databases">
        <title>RNA-seq based gene annotation and comparative genomics of four Zymoseptoria species reveal species-specific pathogenicity related genes and transposable element activity.</title>
        <authorList>
            <person name="Grandaubert J."/>
            <person name="Bhattacharyya A."/>
            <person name="Stukenbrock E.H."/>
        </authorList>
    </citation>
    <scope>NUCLEOTIDE SEQUENCE [LARGE SCALE GENOMIC DNA]</scope>
    <source>
        <strain evidence="6 7">Zb18110</strain>
    </source>
</reference>
<evidence type="ECO:0000256" key="1">
    <source>
        <dbReference type="ARBA" id="ARBA00022714"/>
    </source>
</evidence>
<dbReference type="InterPro" id="IPR038010">
    <property type="entry name" value="YhfW_C"/>
</dbReference>
<dbReference type="CDD" id="cd03477">
    <property type="entry name" value="Rieske_YhfW_C"/>
    <property type="match status" value="1"/>
</dbReference>
<sequence length="604" mass="67015">MLMRNSRPLVVKVTSYSISTAVTSSLPSTNRFSSSFRFHSHPHSVSSLSIRASSNNRTMTTVNEIPTHPPAGHFNATSGATEPVWVHSEPYSTRPHFPKLDRNLEADVAIIGSGMAGVQAAYELVIRGHKVVMLEARDILSGETGRTSGHLASALDDGYSQIEAKHGKQGAKVAAESHQWAIERVGEIVKQLDIDCEYRKVPGYQLSQYDRTKQTDEHRNEIDHLKEEVEYAKAAGLDVEYVEGFRVQGWIGEPDQRDAAIFRNQATFHPTKYLTAILNWLKAQPNFTCFAHTRAMDVSEKGLSIGPIGSKHVEIKTMDGHILSVNNAIMATCIPLHKLSVVAEMEYKRTYCIAIKIPKGSVEDCLLYDLAKEYKYIRITGCDTQHDYMVVGGCDHKVGQEEPTGRFRELETWTRERFTNAGTVDYAWSGQVFEPVDYMAFIGRDPGTKHTWIVTGDSGNGLTHAVLAGDILASEIEGKGHPWSVLYRPERMASILRSAKDMISHDLQINAQYKRFLQSDIEDIGDLPDGEGGVLNTKTSTPLAVYKDDEGQVHKMSALCPHLKGVVCWNRLEKSWDCPVHGSRFSRDGTCVMGPSKAGLSIAP</sequence>
<dbReference type="GO" id="GO:0046872">
    <property type="term" value="F:metal ion binding"/>
    <property type="evidence" value="ECO:0007669"/>
    <property type="project" value="UniProtKB-KW"/>
</dbReference>
<comment type="caution">
    <text evidence="6">The sequence shown here is derived from an EMBL/GenBank/DDBJ whole genome shotgun (WGS) entry which is preliminary data.</text>
</comment>
<feature type="domain" description="Rieske" evidence="5">
    <location>
        <begin position="526"/>
        <end position="604"/>
    </location>
</feature>
<evidence type="ECO:0000259" key="5">
    <source>
        <dbReference type="PROSITE" id="PS51296"/>
    </source>
</evidence>
<dbReference type="PANTHER" id="PTHR13847:SF281">
    <property type="entry name" value="FAD DEPENDENT OXIDOREDUCTASE DOMAIN-CONTAINING PROTEIN"/>
    <property type="match status" value="1"/>
</dbReference>
<accession>A0A0F4GG31</accession>
<proteinExistence type="predicted"/>
<evidence type="ECO:0000256" key="2">
    <source>
        <dbReference type="ARBA" id="ARBA00022723"/>
    </source>
</evidence>
<evidence type="ECO:0000256" key="4">
    <source>
        <dbReference type="ARBA" id="ARBA00023014"/>
    </source>
</evidence>
<keyword evidence="2" id="KW-0479">Metal-binding</keyword>
<dbReference type="OrthoDB" id="429143at2759"/>
<organism evidence="6 7">
    <name type="scientific">Zymoseptoria brevis</name>
    <dbReference type="NCBI Taxonomy" id="1047168"/>
    <lineage>
        <taxon>Eukaryota</taxon>
        <taxon>Fungi</taxon>
        <taxon>Dikarya</taxon>
        <taxon>Ascomycota</taxon>
        <taxon>Pezizomycotina</taxon>
        <taxon>Dothideomycetes</taxon>
        <taxon>Dothideomycetidae</taxon>
        <taxon>Mycosphaerellales</taxon>
        <taxon>Mycosphaerellaceae</taxon>
        <taxon>Zymoseptoria</taxon>
    </lineage>
</organism>
<dbReference type="Pfam" id="PF00355">
    <property type="entry name" value="Rieske"/>
    <property type="match status" value="1"/>
</dbReference>
<dbReference type="EMBL" id="LAFY01000623">
    <property type="protein sequence ID" value="KJX96404.1"/>
    <property type="molecule type" value="Genomic_DNA"/>
</dbReference>
<dbReference type="InterPro" id="IPR036922">
    <property type="entry name" value="Rieske_2Fe-2S_sf"/>
</dbReference>
<dbReference type="SUPFAM" id="SSF50022">
    <property type="entry name" value="ISP domain"/>
    <property type="match status" value="1"/>
</dbReference>
<name>A0A0F4GG31_9PEZI</name>
<keyword evidence="3" id="KW-0408">Iron</keyword>
<dbReference type="FunFam" id="2.102.10.10:FF:000014">
    <property type="entry name" value="Oxidoreductase, FAD dependent"/>
    <property type="match status" value="1"/>
</dbReference>
<keyword evidence="4" id="KW-0411">Iron-sulfur</keyword>
<dbReference type="Pfam" id="PF01266">
    <property type="entry name" value="DAO"/>
    <property type="match status" value="1"/>
</dbReference>
<gene>
    <name evidence="6" type="ORF">TI39_contig631g00001</name>
</gene>
<dbReference type="InterPro" id="IPR036188">
    <property type="entry name" value="FAD/NAD-bd_sf"/>
</dbReference>
<dbReference type="Gene3D" id="3.30.9.10">
    <property type="entry name" value="D-Amino Acid Oxidase, subunit A, domain 2"/>
    <property type="match status" value="1"/>
</dbReference>
<keyword evidence="7" id="KW-1185">Reference proteome</keyword>
<dbReference type="InterPro" id="IPR006076">
    <property type="entry name" value="FAD-dep_OxRdtase"/>
</dbReference>
<dbReference type="SUPFAM" id="SSF51905">
    <property type="entry name" value="FAD/NAD(P)-binding domain"/>
    <property type="match status" value="1"/>
</dbReference>
<evidence type="ECO:0000313" key="6">
    <source>
        <dbReference type="EMBL" id="KJX96404.1"/>
    </source>
</evidence>
<evidence type="ECO:0000256" key="3">
    <source>
        <dbReference type="ARBA" id="ARBA00023004"/>
    </source>
</evidence>
<dbReference type="PANTHER" id="PTHR13847">
    <property type="entry name" value="SARCOSINE DEHYDROGENASE-RELATED"/>
    <property type="match status" value="1"/>
</dbReference>
<dbReference type="Proteomes" id="UP000033647">
    <property type="component" value="Unassembled WGS sequence"/>
</dbReference>
<dbReference type="GO" id="GO:0005737">
    <property type="term" value="C:cytoplasm"/>
    <property type="evidence" value="ECO:0007669"/>
    <property type="project" value="TreeGrafter"/>
</dbReference>
<dbReference type="PROSITE" id="PS51296">
    <property type="entry name" value="RIESKE"/>
    <property type="match status" value="1"/>
</dbReference>
<dbReference type="InterPro" id="IPR017941">
    <property type="entry name" value="Rieske_2Fe-2S"/>
</dbReference>
<dbReference type="GO" id="GO:0051537">
    <property type="term" value="F:2 iron, 2 sulfur cluster binding"/>
    <property type="evidence" value="ECO:0007669"/>
    <property type="project" value="UniProtKB-KW"/>
</dbReference>
<evidence type="ECO:0000313" key="7">
    <source>
        <dbReference type="Proteomes" id="UP000033647"/>
    </source>
</evidence>
<protein>
    <submittedName>
        <fullName evidence="6">FAD dependent oxidoreductase like protein</fullName>
    </submittedName>
</protein>
<dbReference type="STRING" id="1047168.A0A0F4GG31"/>
<dbReference type="Gene3D" id="2.102.10.10">
    <property type="entry name" value="Rieske [2Fe-2S] iron-sulphur domain"/>
    <property type="match status" value="1"/>
</dbReference>
<dbReference type="Gene3D" id="3.50.50.60">
    <property type="entry name" value="FAD/NAD(P)-binding domain"/>
    <property type="match status" value="1"/>
</dbReference>
<dbReference type="AlphaFoldDB" id="A0A0F4GG31"/>
<keyword evidence="1" id="KW-0001">2Fe-2S</keyword>